<dbReference type="InterPro" id="IPR003439">
    <property type="entry name" value="ABC_transporter-like_ATP-bd"/>
</dbReference>
<organism evidence="10 11">
    <name type="scientific">Streptomyces endocoffeicus</name>
    <dbReference type="NCBI Taxonomy" id="2898945"/>
    <lineage>
        <taxon>Bacteria</taxon>
        <taxon>Bacillati</taxon>
        <taxon>Actinomycetota</taxon>
        <taxon>Actinomycetes</taxon>
        <taxon>Kitasatosporales</taxon>
        <taxon>Streptomycetaceae</taxon>
        <taxon>Streptomyces</taxon>
    </lineage>
</organism>
<evidence type="ECO:0000313" key="11">
    <source>
        <dbReference type="Proteomes" id="UP000621510"/>
    </source>
</evidence>
<dbReference type="InterPro" id="IPR017871">
    <property type="entry name" value="ABC_transporter-like_CS"/>
</dbReference>
<dbReference type="SUPFAM" id="SSF90123">
    <property type="entry name" value="ABC transporter transmembrane region"/>
    <property type="match status" value="1"/>
</dbReference>
<keyword evidence="3" id="KW-0547">Nucleotide-binding</keyword>
<sequence length="507" mass="53294">MTPARPLRLLRSAARRRDLLYGLLLAGAAELSAATLLGVSGWFLTACALVTVRADTTWSWVYPSAAVRALALSRTGLRYAERLVSHRVLLNATVALRARLVRGGAALPTRELRALRDGALLSRLTDDVTTVGALPADVLAPLASTAVTAAVVTALLWHAGTWLGAAELLVFLLAAATAAAAHRRAEDAVRRTAREQAVVRTELLGARDALPELICLDAVAPARARIAEALERAHRADEDTRRALRAGQSALRLLGALGQCLVLLLALDLAATAQSVSAAIGEVLLIAAGYELVERLPRVLSAYGRARAAAERLAPLNAVPDLPALHAVPDLPAGETPVTLDAEPGTTTLVTGPNGSGKSTLLARLAGRATPRALTLVEAEDWLADATVAENLRLAAPDAGPERLAEVLGLVDLDDIPPDFAVGPNGGRLSQGQRRRLALARAVLRDPPVLLLDEPTTGLDRATARRVLGAVRSALPATAFVIALPDRDHDLLPFPVDGRIELMARAT</sequence>
<proteinExistence type="predicted"/>
<evidence type="ECO:0000259" key="8">
    <source>
        <dbReference type="PROSITE" id="PS50893"/>
    </source>
</evidence>
<comment type="caution">
    <text evidence="10">The sequence shown here is derived from an EMBL/GenBank/DDBJ whole genome shotgun (WGS) entry which is preliminary data.</text>
</comment>
<keyword evidence="5 7" id="KW-1133">Transmembrane helix</keyword>
<dbReference type="Pfam" id="PF00005">
    <property type="entry name" value="ABC_tran"/>
    <property type="match status" value="1"/>
</dbReference>
<evidence type="ECO:0000313" key="10">
    <source>
        <dbReference type="EMBL" id="MBL1119432.1"/>
    </source>
</evidence>
<dbReference type="Gene3D" id="1.20.1560.10">
    <property type="entry name" value="ABC transporter type 1, transmembrane domain"/>
    <property type="match status" value="1"/>
</dbReference>
<dbReference type="InterPro" id="IPR027417">
    <property type="entry name" value="P-loop_NTPase"/>
</dbReference>
<dbReference type="EMBL" id="JAERRG010000031">
    <property type="protein sequence ID" value="MBL1119432.1"/>
    <property type="molecule type" value="Genomic_DNA"/>
</dbReference>
<dbReference type="PROSITE" id="PS50929">
    <property type="entry name" value="ABC_TM1F"/>
    <property type="match status" value="1"/>
</dbReference>
<evidence type="ECO:0000256" key="6">
    <source>
        <dbReference type="ARBA" id="ARBA00023136"/>
    </source>
</evidence>
<dbReference type="GO" id="GO:0005524">
    <property type="term" value="F:ATP binding"/>
    <property type="evidence" value="ECO:0007669"/>
    <property type="project" value="UniProtKB-KW"/>
</dbReference>
<evidence type="ECO:0000256" key="4">
    <source>
        <dbReference type="ARBA" id="ARBA00022840"/>
    </source>
</evidence>
<reference evidence="10 11" key="1">
    <citation type="submission" date="2021-01" db="EMBL/GenBank/DDBJ databases">
        <title>WGS of actinomycetes isolated from Thailand.</title>
        <authorList>
            <person name="Thawai C."/>
        </authorList>
    </citation>
    <scope>NUCLEOTIDE SEQUENCE [LARGE SCALE GENOMIC DNA]</scope>
    <source>
        <strain evidence="10 11">CA3R110</strain>
    </source>
</reference>
<dbReference type="InterPro" id="IPR039421">
    <property type="entry name" value="Type_1_exporter"/>
</dbReference>
<evidence type="ECO:0000256" key="3">
    <source>
        <dbReference type="ARBA" id="ARBA00022741"/>
    </source>
</evidence>
<dbReference type="InterPro" id="IPR036640">
    <property type="entry name" value="ABC1_TM_sf"/>
</dbReference>
<dbReference type="Proteomes" id="UP000621510">
    <property type="component" value="Unassembled WGS sequence"/>
</dbReference>
<name>A0ABS1Q444_9ACTN</name>
<evidence type="ECO:0000256" key="7">
    <source>
        <dbReference type="SAM" id="Phobius"/>
    </source>
</evidence>
<keyword evidence="6 7" id="KW-0472">Membrane</keyword>
<protein>
    <submittedName>
        <fullName evidence="10">ATP-binding cassette domain-containing protein</fullName>
    </submittedName>
</protein>
<dbReference type="PANTHER" id="PTHR24221:SF654">
    <property type="entry name" value="ATP-BINDING CASSETTE SUB-FAMILY B MEMBER 6"/>
    <property type="match status" value="1"/>
</dbReference>
<evidence type="ECO:0000256" key="2">
    <source>
        <dbReference type="ARBA" id="ARBA00022692"/>
    </source>
</evidence>
<evidence type="ECO:0000259" key="9">
    <source>
        <dbReference type="PROSITE" id="PS50929"/>
    </source>
</evidence>
<evidence type="ECO:0000256" key="1">
    <source>
        <dbReference type="ARBA" id="ARBA00004651"/>
    </source>
</evidence>
<evidence type="ECO:0000256" key="5">
    <source>
        <dbReference type="ARBA" id="ARBA00022989"/>
    </source>
</evidence>
<feature type="domain" description="ABC transporter" evidence="8">
    <location>
        <begin position="320"/>
        <end position="504"/>
    </location>
</feature>
<dbReference type="Gene3D" id="3.40.50.300">
    <property type="entry name" value="P-loop containing nucleotide triphosphate hydrolases"/>
    <property type="match status" value="1"/>
</dbReference>
<feature type="domain" description="ABC transmembrane type-1" evidence="9">
    <location>
        <begin position="22"/>
        <end position="305"/>
    </location>
</feature>
<dbReference type="RefSeq" id="WP_201857208.1">
    <property type="nucleotide sequence ID" value="NZ_JAERRG010000031.1"/>
</dbReference>
<comment type="subcellular location">
    <subcellularLocation>
        <location evidence="1">Cell membrane</location>
        <topology evidence="1">Multi-pass membrane protein</topology>
    </subcellularLocation>
</comment>
<keyword evidence="11" id="KW-1185">Reference proteome</keyword>
<dbReference type="InterPro" id="IPR003593">
    <property type="entry name" value="AAA+_ATPase"/>
</dbReference>
<dbReference type="PROSITE" id="PS00211">
    <property type="entry name" value="ABC_TRANSPORTER_1"/>
    <property type="match status" value="1"/>
</dbReference>
<keyword evidence="4 10" id="KW-0067">ATP-binding</keyword>
<accession>A0ABS1Q444</accession>
<dbReference type="SMART" id="SM00382">
    <property type="entry name" value="AAA"/>
    <property type="match status" value="1"/>
</dbReference>
<dbReference type="PROSITE" id="PS50893">
    <property type="entry name" value="ABC_TRANSPORTER_2"/>
    <property type="match status" value="1"/>
</dbReference>
<keyword evidence="2 7" id="KW-0812">Transmembrane</keyword>
<dbReference type="SUPFAM" id="SSF52540">
    <property type="entry name" value="P-loop containing nucleoside triphosphate hydrolases"/>
    <property type="match status" value="1"/>
</dbReference>
<dbReference type="InterPro" id="IPR011527">
    <property type="entry name" value="ABC1_TM_dom"/>
</dbReference>
<feature type="transmembrane region" description="Helical" evidence="7">
    <location>
        <begin position="20"/>
        <end position="45"/>
    </location>
</feature>
<dbReference type="PANTHER" id="PTHR24221">
    <property type="entry name" value="ATP-BINDING CASSETTE SUB-FAMILY B"/>
    <property type="match status" value="1"/>
</dbReference>
<gene>
    <name evidence="10" type="ORF">JK364_44845</name>
</gene>